<dbReference type="eggNOG" id="COG1280">
    <property type="taxonomic scope" value="Bacteria"/>
</dbReference>
<keyword evidence="8" id="KW-1185">Reference proteome</keyword>
<dbReference type="RefSeq" id="WP_013767850.1">
    <property type="nucleotide sequence ID" value="NC_015510.1"/>
</dbReference>
<dbReference type="GO" id="GO:0005886">
    <property type="term" value="C:plasma membrane"/>
    <property type="evidence" value="ECO:0007669"/>
    <property type="project" value="UniProtKB-SubCell"/>
</dbReference>
<dbReference type="PANTHER" id="PTHR30086">
    <property type="entry name" value="ARGININE EXPORTER PROTEIN ARGO"/>
    <property type="match status" value="1"/>
</dbReference>
<dbReference type="HOGENOM" id="CLU_113248_0_0_10"/>
<evidence type="ECO:0000313" key="7">
    <source>
        <dbReference type="EMBL" id="AEE53320.1"/>
    </source>
</evidence>
<feature type="transmembrane region" description="Helical" evidence="6">
    <location>
        <begin position="40"/>
        <end position="65"/>
    </location>
</feature>
<reference evidence="7 8" key="1">
    <citation type="journal article" date="2011" name="Stand. Genomic Sci.">
        <title>Complete genome sequence of Haliscomenobacter hydrossis type strain (O).</title>
        <authorList>
            <consortium name="US DOE Joint Genome Institute (JGI-PGF)"/>
            <person name="Daligault H."/>
            <person name="Lapidus A."/>
            <person name="Zeytun A."/>
            <person name="Nolan M."/>
            <person name="Lucas S."/>
            <person name="Del Rio T.G."/>
            <person name="Tice H."/>
            <person name="Cheng J.F."/>
            <person name="Tapia R."/>
            <person name="Han C."/>
            <person name="Goodwin L."/>
            <person name="Pitluck S."/>
            <person name="Liolios K."/>
            <person name="Pagani I."/>
            <person name="Ivanova N."/>
            <person name="Huntemann M."/>
            <person name="Mavromatis K."/>
            <person name="Mikhailova N."/>
            <person name="Pati A."/>
            <person name="Chen A."/>
            <person name="Palaniappan K."/>
            <person name="Land M."/>
            <person name="Hauser L."/>
            <person name="Brambilla E.M."/>
            <person name="Rohde M."/>
            <person name="Verbarg S."/>
            <person name="Goker M."/>
            <person name="Bristow J."/>
            <person name="Eisen J.A."/>
            <person name="Markowitz V."/>
            <person name="Hugenholtz P."/>
            <person name="Kyrpides N.C."/>
            <person name="Klenk H.P."/>
            <person name="Woyke T."/>
        </authorList>
    </citation>
    <scope>NUCLEOTIDE SEQUENCE [LARGE SCALE GENOMIC DNA]</scope>
    <source>
        <strain evidence="8">ATCC 27775 / DSM 1100 / LMG 10767 / O</strain>
    </source>
</reference>
<name>F4KSB7_HALH1</name>
<organism evidence="7 8">
    <name type="scientific">Haliscomenobacter hydrossis (strain ATCC 27775 / DSM 1100 / LMG 10767 / O)</name>
    <dbReference type="NCBI Taxonomy" id="760192"/>
    <lineage>
        <taxon>Bacteria</taxon>
        <taxon>Pseudomonadati</taxon>
        <taxon>Bacteroidota</taxon>
        <taxon>Saprospiria</taxon>
        <taxon>Saprospirales</taxon>
        <taxon>Haliscomenobacteraceae</taxon>
        <taxon>Haliscomenobacter</taxon>
    </lineage>
</organism>
<evidence type="ECO:0000256" key="1">
    <source>
        <dbReference type="ARBA" id="ARBA00004651"/>
    </source>
</evidence>
<keyword evidence="4 6" id="KW-1133">Transmembrane helix</keyword>
<evidence type="ECO:0000256" key="2">
    <source>
        <dbReference type="ARBA" id="ARBA00022475"/>
    </source>
</evidence>
<protein>
    <submittedName>
        <fullName evidence="7">Lysine exporter protein (LYSE/YGGA)</fullName>
    </submittedName>
</protein>
<dbReference type="AlphaFoldDB" id="F4KSB7"/>
<dbReference type="GO" id="GO:0015171">
    <property type="term" value="F:amino acid transmembrane transporter activity"/>
    <property type="evidence" value="ECO:0007669"/>
    <property type="project" value="TreeGrafter"/>
</dbReference>
<dbReference type="OrthoDB" id="1451945at2"/>
<dbReference type="EMBL" id="CP002691">
    <property type="protein sequence ID" value="AEE53320.1"/>
    <property type="molecule type" value="Genomic_DNA"/>
</dbReference>
<keyword evidence="5 6" id="KW-0472">Membrane</keyword>
<dbReference type="KEGG" id="hhy:Halhy_5495"/>
<evidence type="ECO:0000256" key="5">
    <source>
        <dbReference type="ARBA" id="ARBA00023136"/>
    </source>
</evidence>
<feature type="transmembrane region" description="Helical" evidence="6">
    <location>
        <begin position="6"/>
        <end position="28"/>
    </location>
</feature>
<accession>F4KSB7</accession>
<dbReference type="InterPro" id="IPR001123">
    <property type="entry name" value="LeuE-type"/>
</dbReference>
<keyword evidence="2" id="KW-1003">Cell membrane</keyword>
<evidence type="ECO:0000256" key="6">
    <source>
        <dbReference type="SAM" id="Phobius"/>
    </source>
</evidence>
<feature type="transmembrane region" description="Helical" evidence="6">
    <location>
        <begin position="148"/>
        <end position="171"/>
    </location>
</feature>
<dbReference type="PANTHER" id="PTHR30086:SF20">
    <property type="entry name" value="ARGININE EXPORTER PROTEIN ARGO-RELATED"/>
    <property type="match status" value="1"/>
</dbReference>
<proteinExistence type="predicted"/>
<dbReference type="Proteomes" id="UP000008461">
    <property type="component" value="Chromosome"/>
</dbReference>
<evidence type="ECO:0000313" key="8">
    <source>
        <dbReference type="Proteomes" id="UP000008461"/>
    </source>
</evidence>
<sequence>MEQLQTVFLAILVAFLGFSPPGMLNMTALKISLEHPRLQALRFVLGASSVIFVQALIAVTFAKFLAKNPELIRYLTYAAIAAFLLLAYTFYRQARRKVQIKLKESGTQSYWAGFTMAWMNMLAIPFFLGYSTILEAKGVLETQAPHNWLFALGAMAGAFSLFMLYVSFARVIQQRVQFIARNINYILSLLFLVLALTTIYNAFGGN</sequence>
<keyword evidence="3 6" id="KW-0812">Transmembrane</keyword>
<gene>
    <name evidence="7" type="ordered locus">Halhy_5495</name>
</gene>
<feature type="transmembrane region" description="Helical" evidence="6">
    <location>
        <begin position="183"/>
        <end position="203"/>
    </location>
</feature>
<feature type="transmembrane region" description="Helical" evidence="6">
    <location>
        <begin position="71"/>
        <end position="90"/>
    </location>
</feature>
<evidence type="ECO:0000256" key="3">
    <source>
        <dbReference type="ARBA" id="ARBA00022692"/>
    </source>
</evidence>
<feature type="transmembrane region" description="Helical" evidence="6">
    <location>
        <begin position="110"/>
        <end position="128"/>
    </location>
</feature>
<dbReference type="STRING" id="760192.Halhy_5495"/>
<comment type="subcellular location">
    <subcellularLocation>
        <location evidence="1">Cell membrane</location>
        <topology evidence="1">Multi-pass membrane protein</topology>
    </subcellularLocation>
</comment>
<reference key="2">
    <citation type="submission" date="2011-04" db="EMBL/GenBank/DDBJ databases">
        <title>Complete sequence of chromosome of Haliscomenobacter hydrossis DSM 1100.</title>
        <authorList>
            <consortium name="US DOE Joint Genome Institute (JGI-PGF)"/>
            <person name="Lucas S."/>
            <person name="Han J."/>
            <person name="Lapidus A."/>
            <person name="Bruce D."/>
            <person name="Goodwin L."/>
            <person name="Pitluck S."/>
            <person name="Peters L."/>
            <person name="Kyrpides N."/>
            <person name="Mavromatis K."/>
            <person name="Ivanova N."/>
            <person name="Ovchinnikova G."/>
            <person name="Pagani I."/>
            <person name="Daligault H."/>
            <person name="Detter J.C."/>
            <person name="Han C."/>
            <person name="Land M."/>
            <person name="Hauser L."/>
            <person name="Markowitz V."/>
            <person name="Cheng J.-F."/>
            <person name="Hugenholtz P."/>
            <person name="Woyke T."/>
            <person name="Wu D."/>
            <person name="Verbarg S."/>
            <person name="Frueling A."/>
            <person name="Brambilla E."/>
            <person name="Klenk H.-P."/>
            <person name="Eisen J.A."/>
        </authorList>
    </citation>
    <scope>NUCLEOTIDE SEQUENCE</scope>
    <source>
        <strain>DSM 1100</strain>
    </source>
</reference>
<evidence type="ECO:0000256" key="4">
    <source>
        <dbReference type="ARBA" id="ARBA00022989"/>
    </source>
</evidence>